<proteinExistence type="predicted"/>
<keyword evidence="3" id="KW-1185">Reference proteome</keyword>
<accession>A0A9N8DY30</accession>
<feature type="compositionally biased region" description="Basic and acidic residues" evidence="1">
    <location>
        <begin position="8"/>
        <end position="20"/>
    </location>
</feature>
<dbReference type="AlphaFoldDB" id="A0A9N8DY30"/>
<protein>
    <submittedName>
        <fullName evidence="2">Uncharacterized protein</fullName>
    </submittedName>
</protein>
<organism evidence="2 3">
    <name type="scientific">Seminavis robusta</name>
    <dbReference type="NCBI Taxonomy" id="568900"/>
    <lineage>
        <taxon>Eukaryota</taxon>
        <taxon>Sar</taxon>
        <taxon>Stramenopiles</taxon>
        <taxon>Ochrophyta</taxon>
        <taxon>Bacillariophyta</taxon>
        <taxon>Bacillariophyceae</taxon>
        <taxon>Bacillariophycidae</taxon>
        <taxon>Naviculales</taxon>
        <taxon>Naviculaceae</taxon>
        <taxon>Seminavis</taxon>
    </lineage>
</organism>
<gene>
    <name evidence="2" type="ORF">SEMRO_458_G147190.1</name>
</gene>
<evidence type="ECO:0000313" key="2">
    <source>
        <dbReference type="EMBL" id="CAB9510906.1"/>
    </source>
</evidence>
<dbReference type="Proteomes" id="UP001153069">
    <property type="component" value="Unassembled WGS sequence"/>
</dbReference>
<dbReference type="EMBL" id="CAICTM010000457">
    <property type="protein sequence ID" value="CAB9510906.1"/>
    <property type="molecule type" value="Genomic_DNA"/>
</dbReference>
<comment type="caution">
    <text evidence="2">The sequence shown here is derived from an EMBL/GenBank/DDBJ whole genome shotgun (WGS) entry which is preliminary data.</text>
</comment>
<evidence type="ECO:0000313" key="3">
    <source>
        <dbReference type="Proteomes" id="UP001153069"/>
    </source>
</evidence>
<name>A0A9N8DY30_9STRA</name>
<reference evidence="2" key="1">
    <citation type="submission" date="2020-06" db="EMBL/GenBank/DDBJ databases">
        <authorList>
            <consortium name="Plant Systems Biology data submission"/>
        </authorList>
    </citation>
    <scope>NUCLEOTIDE SEQUENCE</scope>
    <source>
        <strain evidence="2">D6</strain>
    </source>
</reference>
<evidence type="ECO:0000256" key="1">
    <source>
        <dbReference type="SAM" id="MobiDB-lite"/>
    </source>
</evidence>
<feature type="region of interest" description="Disordered" evidence="1">
    <location>
        <begin position="1"/>
        <end position="44"/>
    </location>
</feature>
<sequence>MAKRRTKRDADAETPDKWHPLSDQTNRPAFSPAFASPPPKRGLRTLATPIFKKGGLFASPSKETLPSKLSVATQTDNVTTKCASTQTDAIPSLAFENEIITGYPGRQLQQQVYDTLNALHSQQKDKDYVRLSLRHGQQTYLKIPNLRVRATKNASKQASKKLCKNTALVSGLLDRLFGVAFRHMIPNVLASIGSQFRLAVVPIHESALTICQAVALRDFVPTSTRGLERLANALHDSAPFLGNLLFPKQLRRRISEYEQCTLDVELSFEVLSLEMNGDGKMKPCPHAWVSNPPIVIEGLTRSALVTGKFQESSLISAHNAEILVVQGCDKGGNLTLSLMRIANRLDGNAPSFCFPLAFYEDGRESYGNLARTIYDNSRPATKPIQPYLQALLDGKHHIIVVSSCQGNETVDAQCLAVEFEGYCVYKKSEAAIQDSCNRLFPDADHRELSMSTEDARSRKQPTVVTLDKVQSCPLAVRLVQSNPTKKGDEPLETEGVEYSGILLYQSLEATRTLVSRLRFTSALFVQTTCEVKIRCYACRPFTADDLKLNIAVSGQGTAASKYPCPICIASSDEFAQCVHGLTPSPLREGEFHNDTLYTTFMKVAGGRSTKVANDSSAASMKIKRTAKSVVARPLLLTPPSQNTAGSMHVCQGMMTHLTRRTFKLLQKIDRKAVWYTELKDAVKDASDIKNIKAKLQEMHQQDRAIYNNLQAATKWPNIPSQAERAKNLLNEREQHTIQSAMVAWAAVVKAGEELSASGSKFVKDSGSKPEGEASYLLYQSFCVDGGVKFNVEHSGLELTNANGIKVLSKYKKIASRVEQAYCDNPQLQEEVKEVMTMWRTLAELLLEISAILKRQCKLSDDEVNRLKLCAEQYGQQWISMIPGKDTVFNKLHTLIAHLTEFAEQHKTIGLVNEESFEATHPRAQTISNHLKSMVSTEGKVTKTIQRFSLGLNNDYQTTRTALQDDRKMGQRKLNDGDKYKVAHRSRQHDMAPITNQSNNSKLPDGLVHVDTNQSVVKAKWLPYYDYLVCSRVPPAWRKAFADDDAIGSVYKVKSEYV</sequence>